<sequence length="119" mass="14031">MSSKTKAIILIAGCILIGFAIGILIDRALLLKYHPRKSGLKEYRKELIKRLNLNQKQQVRLDSILSWSQKEFKNLSREFRPKFDSLKTALRDSIRSILTPQQIEEFEKMIKETEKNERR</sequence>
<dbReference type="AlphaFoldDB" id="A0A656DA44"/>
<keyword evidence="1" id="KW-0472">Membrane</keyword>
<evidence type="ECO:0000256" key="1">
    <source>
        <dbReference type="SAM" id="Phobius"/>
    </source>
</evidence>
<evidence type="ECO:0000313" key="3">
    <source>
        <dbReference type="EMBL" id="CUT02946.1"/>
    </source>
</evidence>
<feature type="transmembrane region" description="Helical" evidence="1">
    <location>
        <begin position="6"/>
        <end position="30"/>
    </location>
</feature>
<evidence type="ECO:0000313" key="2">
    <source>
        <dbReference type="EMBL" id="CUT02916.1"/>
    </source>
</evidence>
<dbReference type="EMBL" id="CZVU01000057">
    <property type="protein sequence ID" value="CUT02916.1"/>
    <property type="molecule type" value="Genomic_DNA"/>
</dbReference>
<dbReference type="Proteomes" id="UP000243065">
    <property type="component" value="Unassembled WGS sequence"/>
</dbReference>
<accession>A0A656DA44</accession>
<dbReference type="EMBL" id="CZVU01000057">
    <property type="protein sequence ID" value="CUT02946.1"/>
    <property type="molecule type" value="Genomic_DNA"/>
</dbReference>
<reference evidence="3 4" key="1">
    <citation type="submission" date="2015-11" db="EMBL/GenBank/DDBJ databases">
        <authorList>
            <person name="Varghese N."/>
        </authorList>
    </citation>
    <scope>NUCLEOTIDE SEQUENCE [LARGE SCALE GENOMIC DNA]</scope>
    <source>
        <strain evidence="3 4">JGI-24</strain>
    </source>
</reference>
<keyword evidence="1" id="KW-1133">Transmembrane helix</keyword>
<organism evidence="3 4">
    <name type="scientific">Kryptobacter tengchongensis</name>
    <dbReference type="NCBI Taxonomy" id="1643429"/>
    <lineage>
        <taxon>Bacteria</taxon>
        <taxon>Pseudomonadati</taxon>
        <taxon>Candidatus Kryptoniota</taxon>
        <taxon>Candidatus Kryptobacter</taxon>
    </lineage>
</organism>
<name>A0A656DA44_KRYT1</name>
<gene>
    <name evidence="2" type="ORF">JGI24_01210</name>
    <name evidence="3" type="ORF">JGI24_01216</name>
</gene>
<proteinExistence type="predicted"/>
<dbReference type="OrthoDB" id="9937771at2"/>
<keyword evidence="1" id="KW-0812">Transmembrane</keyword>
<evidence type="ECO:0008006" key="5">
    <source>
        <dbReference type="Google" id="ProtNLM"/>
    </source>
</evidence>
<keyword evidence="4" id="KW-1185">Reference proteome</keyword>
<protein>
    <recommendedName>
        <fullName evidence="5">Heavy-metal resistance</fullName>
    </recommendedName>
</protein>
<dbReference type="RefSeq" id="WP_072150575.1">
    <property type="nucleotide sequence ID" value="NZ_CZVU01000057.1"/>
</dbReference>
<evidence type="ECO:0000313" key="4">
    <source>
        <dbReference type="Proteomes" id="UP000243065"/>
    </source>
</evidence>